<name>A0ACA9QKR6_9GLOM</name>
<evidence type="ECO:0000313" key="1">
    <source>
        <dbReference type="EMBL" id="CAG8754962.1"/>
    </source>
</evidence>
<accession>A0ACA9QKR6</accession>
<reference evidence="1" key="1">
    <citation type="submission" date="2021-06" db="EMBL/GenBank/DDBJ databases">
        <authorList>
            <person name="Kallberg Y."/>
            <person name="Tangrot J."/>
            <person name="Rosling A."/>
        </authorList>
    </citation>
    <scope>NUCLEOTIDE SEQUENCE</scope>
    <source>
        <strain evidence="1">MA461A</strain>
    </source>
</reference>
<proteinExistence type="predicted"/>
<keyword evidence="2" id="KW-1185">Reference proteome</keyword>
<dbReference type="Proteomes" id="UP000789920">
    <property type="component" value="Unassembled WGS sequence"/>
</dbReference>
<protein>
    <submittedName>
        <fullName evidence="1">30585_t:CDS:1</fullName>
    </submittedName>
</protein>
<sequence length="86" mass="9492">KLSIETLPARNSPAENSPAGNSPAVNSHNDSHVMNSMNNNHIHRTKSIIWGEDFIFGSKDVFLLANMPSRPNSGIWTPNPEKRGQL</sequence>
<evidence type="ECO:0000313" key="2">
    <source>
        <dbReference type="Proteomes" id="UP000789920"/>
    </source>
</evidence>
<dbReference type="EMBL" id="CAJVQC010033833">
    <property type="protein sequence ID" value="CAG8754962.1"/>
    <property type="molecule type" value="Genomic_DNA"/>
</dbReference>
<gene>
    <name evidence="1" type="ORF">RPERSI_LOCUS14579</name>
</gene>
<comment type="caution">
    <text evidence="1">The sequence shown here is derived from an EMBL/GenBank/DDBJ whole genome shotgun (WGS) entry which is preliminary data.</text>
</comment>
<organism evidence="1 2">
    <name type="scientific">Racocetra persica</name>
    <dbReference type="NCBI Taxonomy" id="160502"/>
    <lineage>
        <taxon>Eukaryota</taxon>
        <taxon>Fungi</taxon>
        <taxon>Fungi incertae sedis</taxon>
        <taxon>Mucoromycota</taxon>
        <taxon>Glomeromycotina</taxon>
        <taxon>Glomeromycetes</taxon>
        <taxon>Diversisporales</taxon>
        <taxon>Gigasporaceae</taxon>
        <taxon>Racocetra</taxon>
    </lineage>
</organism>
<feature type="non-terminal residue" evidence="1">
    <location>
        <position position="1"/>
    </location>
</feature>